<dbReference type="GO" id="GO:0071766">
    <property type="term" value="P:Actinobacterium-type cell wall biogenesis"/>
    <property type="evidence" value="ECO:0007669"/>
    <property type="project" value="InterPro"/>
</dbReference>
<evidence type="ECO:0000256" key="1">
    <source>
        <dbReference type="ARBA" id="ARBA00003001"/>
    </source>
</evidence>
<feature type="domain" description="Arabinosyltransferase C-terminal" evidence="14">
    <location>
        <begin position="829"/>
        <end position="1045"/>
    </location>
</feature>
<keyword evidence="10" id="KW-0961">Cell wall biogenesis/degradation</keyword>
<evidence type="ECO:0000259" key="13">
    <source>
        <dbReference type="Pfam" id="PF04602"/>
    </source>
</evidence>
<feature type="domain" description="Arabinosyltransferas concanavalin like" evidence="15">
    <location>
        <begin position="80"/>
        <end position="157"/>
    </location>
</feature>
<evidence type="ECO:0000256" key="5">
    <source>
        <dbReference type="ARBA" id="ARBA00022676"/>
    </source>
</evidence>
<feature type="transmembrane region" description="Helical" evidence="12">
    <location>
        <begin position="586"/>
        <end position="606"/>
    </location>
</feature>
<comment type="subcellular location">
    <subcellularLocation>
        <location evidence="2">Cell membrane</location>
        <topology evidence="2">Multi-pass membrane protein</topology>
    </subcellularLocation>
</comment>
<evidence type="ECO:0000313" key="16">
    <source>
        <dbReference type="EMBL" id="TDD90331.1"/>
    </source>
</evidence>
<dbReference type="Proteomes" id="UP000294723">
    <property type="component" value="Unassembled WGS sequence"/>
</dbReference>
<organism evidence="16 17">
    <name type="scientific">Saccharopolyspora karakumensis</name>
    <dbReference type="NCBI Taxonomy" id="2530386"/>
    <lineage>
        <taxon>Bacteria</taxon>
        <taxon>Bacillati</taxon>
        <taxon>Actinomycetota</taxon>
        <taxon>Actinomycetes</taxon>
        <taxon>Pseudonocardiales</taxon>
        <taxon>Pseudonocardiaceae</taxon>
        <taxon>Saccharopolyspora</taxon>
    </lineage>
</organism>
<feature type="transmembrane region" description="Helical" evidence="12">
    <location>
        <begin position="233"/>
        <end position="252"/>
    </location>
</feature>
<feature type="transmembrane region" description="Helical" evidence="12">
    <location>
        <begin position="337"/>
        <end position="354"/>
    </location>
</feature>
<keyword evidence="9 12" id="KW-0472">Membrane</keyword>
<keyword evidence="4" id="KW-1003">Cell membrane</keyword>
<feature type="region of interest" description="Disordered" evidence="11">
    <location>
        <begin position="764"/>
        <end position="819"/>
    </location>
</feature>
<evidence type="ECO:0000256" key="10">
    <source>
        <dbReference type="ARBA" id="ARBA00023316"/>
    </source>
</evidence>
<evidence type="ECO:0000256" key="3">
    <source>
        <dbReference type="ARBA" id="ARBA00008195"/>
    </source>
</evidence>
<accession>A0A4R5BTC8</accession>
<feature type="transmembrane region" description="Helical" evidence="12">
    <location>
        <begin position="618"/>
        <end position="637"/>
    </location>
</feature>
<sequence>MRLTAFPSPASARPPGRTRRVKYLTSTAALAAPAEPRVVDDVPRRSHLGKWLAHVIALCLGIAGLCCAIALPLAPVLLDRTEVHWPAATDENPTTTAFLTPYRPAELDATVPCATMRAALADEGPTTILSTLPPGSDREGLVLSTQDGRTRLLLGDREVELPAGTCGLAVRGDGAGSVVEPAGRAPITLAGLPAPEVFTFATSLEPDQLHGLSVTARTYSWADTSPTETKRSLIEAALLLGLCSLLLLFAHAPPALRGIRPNPLLWPVDTGVAAVIWVWLFVGPLTDDDGFAMMTVRNYAETGDVGNYYRWFNASEAPFTLVQHFMRWWSADGLEPFWLRMPSAAAGLLTWLVVSRGIVAPICRGRRRFAPHLVTAVFFLACWLPYGLGIRPEPFLALCTSILVAALLRASRSSAPFGWLGVAALVCGLTVSITPTGVSAVLMVLVFAPRIRSLLMRPGALPRWALVPVRVVLLASLGSIGLVAMFADSSWNGVLHATEVHDEFGPSLGWYQEIDRYAKLLGTSMWGVAGKRLVVFLVITAVLIAAACAMRRLHRTTAVSDLPVLLGSVAAVLAALWLTPSKWTHHFGALIGVGPALMAVTVVLLVRVGALADGQREARLLGVFGTLAASVAAGLAFSGPNAWPWQSNLAMPWSDTPVRPNLPLDSPVLWMLVGLVTGLLTLVGLLVRMRLRSRALGGLMWTVAPASVLTGSALAMALVLLGSFLSVPETMGDRFSVARMNRLSHEASSCGLEDEVQALPIAEPLAPLDPDDTGELDGFTAGGAPPQEPDLRLENPGEPLRLPEPADPDDPRADEPTARQASDFAWTSQDGGPQNTGTLITPWFGLPQVNDQQVLSMWVSGRPEQGNSLTLEFAAGDRPLGREVLHDPPPVDLPFEDPRHGRDDDWRDFTAWRSMTVEPGDIPAGADRVRVLATDRSTDRQGWLSISGPVVRDVVGLRQALDAQGPLLIDWPMSFVFPCRTDYPKVGRGVAESPRMLITPPEGEGSMAYDPNLGGVFAGMPMLSQRMELPTRLRGTPGYDWGHLLVVRYERERDFYTTTRQRERVRGADGDGAYPFE</sequence>
<evidence type="ECO:0000259" key="14">
    <source>
        <dbReference type="Pfam" id="PF14896"/>
    </source>
</evidence>
<dbReference type="AlphaFoldDB" id="A0A4R5BTC8"/>
<feature type="transmembrane region" description="Helical" evidence="12">
    <location>
        <begin position="369"/>
        <end position="388"/>
    </location>
</feature>
<dbReference type="Gene3D" id="2.60.120.940">
    <property type="entry name" value="EmbC, C-terminal domain, subdomain 2"/>
    <property type="match status" value="1"/>
</dbReference>
<feature type="transmembrane region" description="Helical" evidence="12">
    <location>
        <begin position="52"/>
        <end position="78"/>
    </location>
</feature>
<proteinExistence type="inferred from homology"/>
<name>A0A4R5BTC8_9PSEU</name>
<comment type="caution">
    <text evidence="16">The sequence shown here is derived from an EMBL/GenBank/DDBJ whole genome shotgun (WGS) entry which is preliminary data.</text>
</comment>
<feature type="transmembrane region" description="Helical" evidence="12">
    <location>
        <begin position="668"/>
        <end position="687"/>
    </location>
</feature>
<feature type="transmembrane region" description="Helical" evidence="12">
    <location>
        <begin position="533"/>
        <end position="550"/>
    </location>
</feature>
<dbReference type="GO" id="GO:0052636">
    <property type="term" value="F:arabinosyltransferase activity"/>
    <property type="evidence" value="ECO:0007669"/>
    <property type="project" value="InterPro"/>
</dbReference>
<dbReference type="InterPro" id="IPR007680">
    <property type="entry name" value="Arabino_trans_central"/>
</dbReference>
<dbReference type="GO" id="GO:0071555">
    <property type="term" value="P:cell wall organization"/>
    <property type="evidence" value="ECO:0007669"/>
    <property type="project" value="UniProtKB-KW"/>
</dbReference>
<evidence type="ECO:0000313" key="17">
    <source>
        <dbReference type="Proteomes" id="UP000294723"/>
    </source>
</evidence>
<evidence type="ECO:0000256" key="7">
    <source>
        <dbReference type="ARBA" id="ARBA00022692"/>
    </source>
</evidence>
<evidence type="ECO:0000256" key="9">
    <source>
        <dbReference type="ARBA" id="ARBA00023136"/>
    </source>
</evidence>
<feature type="transmembrane region" description="Helical" evidence="12">
    <location>
        <begin position="417"/>
        <end position="447"/>
    </location>
</feature>
<dbReference type="Gene3D" id="2.60.120.610">
    <property type="entry name" value="arabinofuranosyltransferase like domain"/>
    <property type="match status" value="1"/>
</dbReference>
<feature type="domain" description="Arabinofuranosyltransferase central" evidence="13">
    <location>
        <begin position="225"/>
        <end position="661"/>
    </location>
</feature>
<evidence type="ECO:0000256" key="4">
    <source>
        <dbReference type="ARBA" id="ARBA00022475"/>
    </source>
</evidence>
<feature type="transmembrane region" description="Helical" evidence="12">
    <location>
        <begin position="562"/>
        <end position="580"/>
    </location>
</feature>
<evidence type="ECO:0000256" key="2">
    <source>
        <dbReference type="ARBA" id="ARBA00004651"/>
    </source>
</evidence>
<evidence type="ECO:0000256" key="8">
    <source>
        <dbReference type="ARBA" id="ARBA00022989"/>
    </source>
</evidence>
<evidence type="ECO:0000256" key="6">
    <source>
        <dbReference type="ARBA" id="ARBA00022679"/>
    </source>
</evidence>
<dbReference type="InterPro" id="IPR040920">
    <property type="entry name" value="Arabino_trans_N"/>
</dbReference>
<dbReference type="InterPro" id="IPR032731">
    <property type="entry name" value="Arabino_trans_C"/>
</dbReference>
<dbReference type="InterPro" id="IPR042486">
    <property type="entry name" value="Arabino_trans_C_2"/>
</dbReference>
<feature type="transmembrane region" description="Helical" evidence="12">
    <location>
        <begin position="264"/>
        <end position="285"/>
    </location>
</feature>
<keyword evidence="7 12" id="KW-0812">Transmembrane</keyword>
<evidence type="ECO:0000259" key="15">
    <source>
        <dbReference type="Pfam" id="PF17689"/>
    </source>
</evidence>
<evidence type="ECO:0000256" key="11">
    <source>
        <dbReference type="SAM" id="MobiDB-lite"/>
    </source>
</evidence>
<feature type="transmembrane region" description="Helical" evidence="12">
    <location>
        <begin position="699"/>
        <end position="725"/>
    </location>
</feature>
<feature type="transmembrane region" description="Helical" evidence="12">
    <location>
        <begin position="467"/>
        <end position="487"/>
    </location>
</feature>
<keyword evidence="5" id="KW-0328">Glycosyltransferase</keyword>
<comment type="similarity">
    <text evidence="3">Belongs to the emb family.</text>
</comment>
<evidence type="ECO:0000256" key="12">
    <source>
        <dbReference type="SAM" id="Phobius"/>
    </source>
</evidence>
<dbReference type="Gene3D" id="3.40.190.160">
    <property type="match status" value="1"/>
</dbReference>
<reference evidence="16 17" key="1">
    <citation type="submission" date="2019-03" db="EMBL/GenBank/DDBJ databases">
        <title>Draft genome sequences of novel Actinobacteria.</title>
        <authorList>
            <person name="Sahin N."/>
            <person name="Ay H."/>
            <person name="Saygin H."/>
        </authorList>
    </citation>
    <scope>NUCLEOTIDE SEQUENCE [LARGE SCALE GENOMIC DNA]</scope>
    <source>
        <strain evidence="16 17">5K548</strain>
    </source>
</reference>
<gene>
    <name evidence="16" type="ORF">E1202_09160</name>
</gene>
<dbReference type="InterPro" id="IPR027451">
    <property type="entry name" value="EmbABC_dom1"/>
</dbReference>
<comment type="function">
    <text evidence="1">Arabinosyl transferase responsible for the polymerization of arabinose into the arabinan of arabinogalactan.</text>
</comment>
<dbReference type="GO" id="GO:0005886">
    <property type="term" value="C:plasma membrane"/>
    <property type="evidence" value="ECO:0007669"/>
    <property type="project" value="UniProtKB-SubCell"/>
</dbReference>
<dbReference type="EMBL" id="SMLA01000009">
    <property type="protein sequence ID" value="TDD90331.1"/>
    <property type="molecule type" value="Genomic_DNA"/>
</dbReference>
<dbReference type="Pfam" id="PF14896">
    <property type="entry name" value="Arabino_trans_C"/>
    <property type="match status" value="1"/>
</dbReference>
<dbReference type="Pfam" id="PF17689">
    <property type="entry name" value="Arabino_trans_N"/>
    <property type="match status" value="1"/>
</dbReference>
<keyword evidence="17" id="KW-1185">Reference proteome</keyword>
<dbReference type="Pfam" id="PF04602">
    <property type="entry name" value="Arabinose_trans"/>
    <property type="match status" value="1"/>
</dbReference>
<keyword evidence="6 16" id="KW-0808">Transferase</keyword>
<keyword evidence="8 12" id="KW-1133">Transmembrane helix</keyword>
<protein>
    <submittedName>
        <fullName evidence="16">Arabinosyltransferase</fullName>
    </submittedName>
</protein>